<comment type="caution">
    <text evidence="2">The sequence shown here is derived from an EMBL/GenBank/DDBJ whole genome shotgun (WGS) entry which is preliminary data.</text>
</comment>
<evidence type="ECO:0000313" key="2">
    <source>
        <dbReference type="EMBL" id="NEZ56250.1"/>
    </source>
</evidence>
<organism evidence="2 3">
    <name type="scientific">Adonisia turfae CCMR0081</name>
    <dbReference type="NCBI Taxonomy" id="2292702"/>
    <lineage>
        <taxon>Bacteria</taxon>
        <taxon>Bacillati</taxon>
        <taxon>Cyanobacteriota</taxon>
        <taxon>Adonisia</taxon>
        <taxon>Adonisia turfae</taxon>
    </lineage>
</organism>
<keyword evidence="3" id="KW-1185">Reference proteome</keyword>
<evidence type="ECO:0000256" key="1">
    <source>
        <dbReference type="SAM" id="MobiDB-lite"/>
    </source>
</evidence>
<feature type="region of interest" description="Disordered" evidence="1">
    <location>
        <begin position="34"/>
        <end position="68"/>
    </location>
</feature>
<dbReference type="Proteomes" id="UP000481033">
    <property type="component" value="Unassembled WGS sequence"/>
</dbReference>
<sequence>MLAHAIKAPFRHQLRQKMEEFENMRREVIEALTPEDAREGNFNGNQYTEKDLVSGHDVPKPLNEAEEKRQKRARAIARAPQIARELYHSDLLGQNEAVKLGPRVNQHKPTPKQLEVKEQADKIGAELEKWVEENPAPMNLLERPQYKRKATEFVRERLSGTKRITVSWTEGVGAEEVAGKLFERLDHELLVQVVAILNNALVDEG</sequence>
<dbReference type="EMBL" id="QXHD01000004">
    <property type="protein sequence ID" value="NEZ56250.1"/>
    <property type="molecule type" value="Genomic_DNA"/>
</dbReference>
<protein>
    <submittedName>
        <fullName evidence="2">Uncharacterized protein</fullName>
    </submittedName>
</protein>
<name>A0A6M0RK52_9CYAN</name>
<proteinExistence type="predicted"/>
<reference evidence="2 3" key="1">
    <citation type="journal article" date="2020" name="Microb. Ecol.">
        <title>Ecogenomics of the Marine Benthic Filamentous Cyanobacterium Adonisia.</title>
        <authorList>
            <person name="Walter J.M."/>
            <person name="Coutinho F.H."/>
            <person name="Leomil L."/>
            <person name="Hargreaves P.I."/>
            <person name="Campeao M.E."/>
            <person name="Vieira V.V."/>
            <person name="Silva B.S."/>
            <person name="Fistarol G.O."/>
            <person name="Salomon P.S."/>
            <person name="Sawabe T."/>
            <person name="Mino S."/>
            <person name="Hosokawa M."/>
            <person name="Miyashita H."/>
            <person name="Maruyama F."/>
            <person name="van Verk M.C."/>
            <person name="Dutilh B.E."/>
            <person name="Thompson C.C."/>
            <person name="Thompson F.L."/>
        </authorList>
    </citation>
    <scope>NUCLEOTIDE SEQUENCE [LARGE SCALE GENOMIC DNA]</scope>
    <source>
        <strain evidence="2 3">CCMR0081</strain>
    </source>
</reference>
<gene>
    <name evidence="2" type="ORF">DXZ20_11325</name>
</gene>
<feature type="compositionally biased region" description="Basic and acidic residues" evidence="1">
    <location>
        <begin position="48"/>
        <end position="68"/>
    </location>
</feature>
<accession>A0A6M0RK52</accession>
<dbReference type="AlphaFoldDB" id="A0A6M0RK52"/>
<evidence type="ECO:0000313" key="3">
    <source>
        <dbReference type="Proteomes" id="UP000481033"/>
    </source>
</evidence>